<evidence type="ECO:0000259" key="3">
    <source>
        <dbReference type="PROSITE" id="PS51831"/>
    </source>
</evidence>
<dbReference type="SUPFAM" id="SSF55073">
    <property type="entry name" value="Nucleotide cyclase"/>
    <property type="match status" value="1"/>
</dbReference>
<dbReference type="InterPro" id="IPR037522">
    <property type="entry name" value="HD_GYP_dom"/>
</dbReference>
<dbReference type="RefSeq" id="WP_109626267.1">
    <property type="nucleotide sequence ID" value="NZ_JANKBI010000003.1"/>
</dbReference>
<dbReference type="Gene3D" id="3.30.450.40">
    <property type="match status" value="1"/>
</dbReference>
<dbReference type="InterPro" id="IPR006674">
    <property type="entry name" value="HD_domain"/>
</dbReference>
<dbReference type="PANTHER" id="PTHR43155:SF2">
    <property type="entry name" value="CYCLIC DI-GMP PHOSPHODIESTERASE PA4108"/>
    <property type="match status" value="1"/>
</dbReference>
<dbReference type="PROSITE" id="PS50887">
    <property type="entry name" value="GGDEF"/>
    <property type="match status" value="1"/>
</dbReference>
<dbReference type="PROSITE" id="PS51832">
    <property type="entry name" value="HD_GYP"/>
    <property type="match status" value="1"/>
</dbReference>
<feature type="domain" description="GGDEF" evidence="2">
    <location>
        <begin position="492"/>
        <end position="626"/>
    </location>
</feature>
<dbReference type="Pfam" id="PF00990">
    <property type="entry name" value="GGDEF"/>
    <property type="match status" value="1"/>
</dbReference>
<protein>
    <submittedName>
        <fullName evidence="5">Diguanylate cyclase (GGDEF)-like protein/putative nucleotidyltransferase with HDIG domain</fullName>
    </submittedName>
</protein>
<keyword evidence="1" id="KW-1133">Transmembrane helix</keyword>
<dbReference type="Pfam" id="PF13487">
    <property type="entry name" value="HD_5"/>
    <property type="match status" value="1"/>
</dbReference>
<dbReference type="Pfam" id="PF16927">
    <property type="entry name" value="HisKA_7TM"/>
    <property type="match status" value="1"/>
</dbReference>
<dbReference type="NCBIfam" id="TIGR00277">
    <property type="entry name" value="HDIG"/>
    <property type="match status" value="1"/>
</dbReference>
<organism evidence="5 6">
    <name type="scientific">Murimonas intestini</name>
    <dbReference type="NCBI Taxonomy" id="1337051"/>
    <lineage>
        <taxon>Bacteria</taxon>
        <taxon>Bacillati</taxon>
        <taxon>Bacillota</taxon>
        <taxon>Clostridia</taxon>
        <taxon>Lachnospirales</taxon>
        <taxon>Lachnospiraceae</taxon>
        <taxon>Murimonas</taxon>
    </lineage>
</organism>
<dbReference type="AlphaFoldDB" id="A0AB73T523"/>
<dbReference type="CDD" id="cd00077">
    <property type="entry name" value="HDc"/>
    <property type="match status" value="1"/>
</dbReference>
<feature type="domain" description="HD" evidence="3">
    <location>
        <begin position="665"/>
        <end position="787"/>
    </location>
</feature>
<keyword evidence="6" id="KW-1185">Reference proteome</keyword>
<reference evidence="5 6" key="1">
    <citation type="submission" date="2018-05" db="EMBL/GenBank/DDBJ databases">
        <authorList>
            <person name="Goeker M."/>
            <person name="Huntemann M."/>
            <person name="Clum A."/>
            <person name="Pillay M."/>
            <person name="Palaniappan K."/>
            <person name="Varghese N."/>
            <person name="Mikhailova N."/>
            <person name="Stamatis D."/>
            <person name="Reddy T."/>
            <person name="Daum C."/>
            <person name="Shapiro N."/>
            <person name="Ivanova N."/>
            <person name="Kyrpides N."/>
            <person name="Woyke T."/>
        </authorList>
    </citation>
    <scope>NUCLEOTIDE SEQUENCE [LARGE SCALE GENOMIC DNA]</scope>
    <source>
        <strain evidence="5 6">DSM 26524</strain>
    </source>
</reference>
<keyword evidence="1" id="KW-0812">Transmembrane</keyword>
<dbReference type="CDD" id="cd01949">
    <property type="entry name" value="GGDEF"/>
    <property type="match status" value="1"/>
</dbReference>
<feature type="transmembrane region" description="Helical" evidence="1">
    <location>
        <begin position="94"/>
        <end position="113"/>
    </location>
</feature>
<dbReference type="SMART" id="SM00267">
    <property type="entry name" value="GGDEF"/>
    <property type="match status" value="1"/>
</dbReference>
<keyword evidence="1" id="KW-0472">Membrane</keyword>
<feature type="transmembrane region" description="Helical" evidence="1">
    <location>
        <begin position="36"/>
        <end position="55"/>
    </location>
</feature>
<dbReference type="InterPro" id="IPR006675">
    <property type="entry name" value="HDIG_dom"/>
</dbReference>
<feature type="domain" description="HD-GYP" evidence="4">
    <location>
        <begin position="643"/>
        <end position="836"/>
    </location>
</feature>
<feature type="transmembrane region" description="Helical" evidence="1">
    <location>
        <begin position="220"/>
        <end position="242"/>
    </location>
</feature>
<dbReference type="InterPro" id="IPR003607">
    <property type="entry name" value="HD/PDEase_dom"/>
</dbReference>
<feature type="transmembrane region" description="Helical" evidence="1">
    <location>
        <begin position="262"/>
        <end position="282"/>
    </location>
</feature>
<feature type="transmembrane region" description="Helical" evidence="1">
    <location>
        <begin position="6"/>
        <end position="24"/>
    </location>
</feature>
<dbReference type="InterPro" id="IPR000160">
    <property type="entry name" value="GGDEF_dom"/>
</dbReference>
<dbReference type="InterPro" id="IPR031621">
    <property type="entry name" value="HisKA_7TM"/>
</dbReference>
<evidence type="ECO:0000313" key="5">
    <source>
        <dbReference type="EMBL" id="PWJ76212.1"/>
    </source>
</evidence>
<evidence type="ECO:0000259" key="2">
    <source>
        <dbReference type="PROSITE" id="PS50887"/>
    </source>
</evidence>
<evidence type="ECO:0000256" key="1">
    <source>
        <dbReference type="SAM" id="Phobius"/>
    </source>
</evidence>
<feature type="transmembrane region" description="Helical" evidence="1">
    <location>
        <begin position="168"/>
        <end position="190"/>
    </location>
</feature>
<evidence type="ECO:0000259" key="4">
    <source>
        <dbReference type="PROSITE" id="PS51832"/>
    </source>
</evidence>
<sequence length="836" mass="94414">MYSFGWIPITALFCYVFLFFAFAAAKKTKVIKSFMVLLMVMVLWTGGSLAMRLQLWPSVEFWYHVSLLGVFFLPCTFMGFIMDFLDIRKKACRIFGQVFFLGSYILNLFTGIFLPPPSVVEGSAKGVQFVYDFSWPIIIPFAVAGCLLGIMVYYIFRGCKGNMVLKKQLTPILAGIVILFTGHMCLMIPFFKGFPIDVLSGVFNAFFMFYALYSKRLFKLTLLISRWNCYIASAVISIVLFYQSIPVMGKFARESLKMSESVAIMAIAALYMISTIVLYTVMKRFLDNIFVREELVQTENLKEFSHAVSKTLDIDEILASMVDVIRKTIEVNKIYICIEDLNGNYVIKRSTSPLDENSFLLRADHPIIQYLKKTDGSLMMKDFKRTIGYKSMWESEKRQLQEWRIECFVALKDEEDLEGLVMLSEKPRHSSFTYDDMSFLTSVGSVSSMAVKNSRLYEKAYEEARKDELTGLLNRKSFYEVIEEAYEANKESSLALAILNIDDFKLYNQLYGAAEGDIALQKIAQIIKSTVGENGYVARYGGKEFALILPRFDLYSARNLAENVCSQIKELNRYSGEYSMKALTMSGGVCAIPYTASNVQELISNADLAVYTVKRSGKNAVMVYSEGQAKRGEEATALRSKSSYNEYASTIYALTAAIDTKDHYTFSHSKNVAYYAGELARGFGMNDECIDIVKEAGLLHDIGKIGIQEDILNKPGKLTAEEYEIMKTHVENSIGIIRHLPSLDYVIPAVIGHHERYDGKGYPRRIAGEDIPLMARILCIADSFDAMISVRSYKASMPVERAFAILEEEAGKQFDPKLVPVFINLVKSGTIKIAEG</sequence>
<dbReference type="Gene3D" id="3.30.70.270">
    <property type="match status" value="1"/>
</dbReference>
<dbReference type="SMART" id="SM00471">
    <property type="entry name" value="HDc"/>
    <property type="match status" value="1"/>
</dbReference>
<gene>
    <name evidence="5" type="ORF">C7383_105249</name>
</gene>
<dbReference type="InterPro" id="IPR043128">
    <property type="entry name" value="Rev_trsase/Diguanyl_cyclase"/>
</dbReference>
<comment type="caution">
    <text evidence="5">The sequence shown here is derived from an EMBL/GenBank/DDBJ whole genome shotgun (WGS) entry which is preliminary data.</text>
</comment>
<dbReference type="EMBL" id="QGGY01000005">
    <property type="protein sequence ID" value="PWJ76212.1"/>
    <property type="molecule type" value="Genomic_DNA"/>
</dbReference>
<dbReference type="Gene3D" id="1.10.3210.10">
    <property type="entry name" value="Hypothetical protein af1432"/>
    <property type="match status" value="1"/>
</dbReference>
<proteinExistence type="predicted"/>
<dbReference type="SUPFAM" id="SSF109604">
    <property type="entry name" value="HD-domain/PDEase-like"/>
    <property type="match status" value="1"/>
</dbReference>
<dbReference type="Proteomes" id="UP000245412">
    <property type="component" value="Unassembled WGS sequence"/>
</dbReference>
<dbReference type="InterPro" id="IPR029016">
    <property type="entry name" value="GAF-like_dom_sf"/>
</dbReference>
<dbReference type="SUPFAM" id="SSF55781">
    <property type="entry name" value="GAF domain-like"/>
    <property type="match status" value="1"/>
</dbReference>
<dbReference type="PANTHER" id="PTHR43155">
    <property type="entry name" value="CYCLIC DI-GMP PHOSPHODIESTERASE PA4108-RELATED"/>
    <property type="match status" value="1"/>
</dbReference>
<dbReference type="NCBIfam" id="TIGR00254">
    <property type="entry name" value="GGDEF"/>
    <property type="match status" value="1"/>
</dbReference>
<evidence type="ECO:0000313" key="6">
    <source>
        <dbReference type="Proteomes" id="UP000245412"/>
    </source>
</evidence>
<name>A0AB73T523_9FIRM</name>
<accession>A0AB73T523</accession>
<dbReference type="PROSITE" id="PS51831">
    <property type="entry name" value="HD"/>
    <property type="match status" value="1"/>
</dbReference>
<feature type="transmembrane region" description="Helical" evidence="1">
    <location>
        <begin position="61"/>
        <end position="82"/>
    </location>
</feature>
<feature type="transmembrane region" description="Helical" evidence="1">
    <location>
        <begin position="133"/>
        <end position="156"/>
    </location>
</feature>
<dbReference type="InterPro" id="IPR029787">
    <property type="entry name" value="Nucleotide_cyclase"/>
</dbReference>